<sequence length="376" mass="45626">MDYAQYIEQKKKLQSLLLNFVENKEEASEDYNLLIEEIRKQLNMEDGNDLREFLHLISNVTYYHHRQQGFIEKIEQIINYFKNDIRQILSNSRIYDIFKDNKMMLLILFRNNLLSVNQDFIYRIRNNDEENLFFYPEIKMFGKGEYWIARIEKKLLEYDPNIFLNFEKNRQKGENENFIAELIRKDLIKEFVEYYNTAFLTPFSEVKWSMFETNNFLMRKKMSIIEYACFYGSTKIFLFLLSKVNGIQIYESLWLCAIHSFNSQMIHIVEQKCQIRDNEYEDVFNEAIKCHHNDIALYILNNYIDEKSMKKSNSIIYQFQNYLFFPSQIIKKNIDDFCNLCKYDYYKLVEIYINAKVININEQNGVIFMLYSVLKN</sequence>
<dbReference type="Proteomes" id="UP001470230">
    <property type="component" value="Unassembled WGS sequence"/>
</dbReference>
<name>A0ABR2GUW6_9EUKA</name>
<keyword evidence="1" id="KW-0175">Coiled coil</keyword>
<evidence type="ECO:0000313" key="3">
    <source>
        <dbReference type="Proteomes" id="UP001470230"/>
    </source>
</evidence>
<dbReference type="SUPFAM" id="SSF48403">
    <property type="entry name" value="Ankyrin repeat"/>
    <property type="match status" value="1"/>
</dbReference>
<comment type="caution">
    <text evidence="2">The sequence shown here is derived from an EMBL/GenBank/DDBJ whole genome shotgun (WGS) entry which is preliminary data.</text>
</comment>
<feature type="coiled-coil region" evidence="1">
    <location>
        <begin position="10"/>
        <end position="44"/>
    </location>
</feature>
<keyword evidence="3" id="KW-1185">Reference proteome</keyword>
<evidence type="ECO:0008006" key="4">
    <source>
        <dbReference type="Google" id="ProtNLM"/>
    </source>
</evidence>
<dbReference type="EMBL" id="JAPFFF010000060">
    <property type="protein sequence ID" value="KAK8837372.1"/>
    <property type="molecule type" value="Genomic_DNA"/>
</dbReference>
<protein>
    <recommendedName>
        <fullName evidence="4">DUF3447 domain-containing protein</fullName>
    </recommendedName>
</protein>
<accession>A0ABR2GUW6</accession>
<evidence type="ECO:0000256" key="1">
    <source>
        <dbReference type="SAM" id="Coils"/>
    </source>
</evidence>
<organism evidence="2 3">
    <name type="scientific">Tritrichomonas musculus</name>
    <dbReference type="NCBI Taxonomy" id="1915356"/>
    <lineage>
        <taxon>Eukaryota</taxon>
        <taxon>Metamonada</taxon>
        <taxon>Parabasalia</taxon>
        <taxon>Tritrichomonadida</taxon>
        <taxon>Tritrichomonadidae</taxon>
        <taxon>Tritrichomonas</taxon>
    </lineage>
</organism>
<proteinExistence type="predicted"/>
<evidence type="ECO:0000313" key="2">
    <source>
        <dbReference type="EMBL" id="KAK8837372.1"/>
    </source>
</evidence>
<reference evidence="2 3" key="1">
    <citation type="submission" date="2024-04" db="EMBL/GenBank/DDBJ databases">
        <title>Tritrichomonas musculus Genome.</title>
        <authorList>
            <person name="Alves-Ferreira E."/>
            <person name="Grigg M."/>
            <person name="Lorenzi H."/>
            <person name="Galac M."/>
        </authorList>
    </citation>
    <scope>NUCLEOTIDE SEQUENCE [LARGE SCALE GENOMIC DNA]</scope>
    <source>
        <strain evidence="2 3">EAF2021</strain>
    </source>
</reference>
<dbReference type="InterPro" id="IPR036770">
    <property type="entry name" value="Ankyrin_rpt-contain_sf"/>
</dbReference>
<gene>
    <name evidence="2" type="ORF">M9Y10_036805</name>
</gene>